<evidence type="ECO:0000313" key="3">
    <source>
        <dbReference type="Proteomes" id="UP000054018"/>
    </source>
</evidence>
<sequence>MEVSVDESVNKPPAKCARSVSNKAPPRRVKKGHDFWSVMDRLFVKDIEWYGRDMKNDKWCDFFNEIIIQDQDHYGRNTGCILLPLPSMYTEPTLATAPSGPRPSSTVIYHGTSQMSQSLTRQPSTSDALPQAIHSGSNCLPALGSLEDLLSPNF</sequence>
<proteinExistence type="predicted"/>
<name>A0A0C9YFZ8_9AGAM</name>
<evidence type="ECO:0000313" key="2">
    <source>
        <dbReference type="EMBL" id="KIK12869.1"/>
    </source>
</evidence>
<keyword evidence="3" id="KW-1185">Reference proteome</keyword>
<accession>A0A0C9YFZ8</accession>
<dbReference type="EMBL" id="KN834040">
    <property type="protein sequence ID" value="KIK12869.1"/>
    <property type="molecule type" value="Genomic_DNA"/>
</dbReference>
<organism evidence="2 3">
    <name type="scientific">Pisolithus microcarpus 441</name>
    <dbReference type="NCBI Taxonomy" id="765257"/>
    <lineage>
        <taxon>Eukaryota</taxon>
        <taxon>Fungi</taxon>
        <taxon>Dikarya</taxon>
        <taxon>Basidiomycota</taxon>
        <taxon>Agaricomycotina</taxon>
        <taxon>Agaricomycetes</taxon>
        <taxon>Agaricomycetidae</taxon>
        <taxon>Boletales</taxon>
        <taxon>Sclerodermatineae</taxon>
        <taxon>Pisolithaceae</taxon>
        <taxon>Pisolithus</taxon>
    </lineage>
</organism>
<dbReference type="OrthoDB" id="2673127at2759"/>
<reference evidence="2 3" key="1">
    <citation type="submission" date="2014-04" db="EMBL/GenBank/DDBJ databases">
        <authorList>
            <consortium name="DOE Joint Genome Institute"/>
            <person name="Kuo A."/>
            <person name="Kohler A."/>
            <person name="Costa M.D."/>
            <person name="Nagy L.G."/>
            <person name="Floudas D."/>
            <person name="Copeland A."/>
            <person name="Barry K.W."/>
            <person name="Cichocki N."/>
            <person name="Veneault-Fourrey C."/>
            <person name="LaButti K."/>
            <person name="Lindquist E.A."/>
            <person name="Lipzen A."/>
            <person name="Lundell T."/>
            <person name="Morin E."/>
            <person name="Murat C."/>
            <person name="Sun H."/>
            <person name="Tunlid A."/>
            <person name="Henrissat B."/>
            <person name="Grigoriev I.V."/>
            <person name="Hibbett D.S."/>
            <person name="Martin F."/>
            <person name="Nordberg H.P."/>
            <person name="Cantor M.N."/>
            <person name="Hua S.X."/>
        </authorList>
    </citation>
    <scope>NUCLEOTIDE SEQUENCE [LARGE SCALE GENOMIC DNA]</scope>
    <source>
        <strain evidence="2 3">441</strain>
    </source>
</reference>
<feature type="region of interest" description="Disordered" evidence="1">
    <location>
        <begin position="1"/>
        <end position="25"/>
    </location>
</feature>
<protein>
    <submittedName>
        <fullName evidence="2">Uncharacterized protein</fullName>
    </submittedName>
</protein>
<reference evidence="3" key="2">
    <citation type="submission" date="2015-01" db="EMBL/GenBank/DDBJ databases">
        <title>Evolutionary Origins and Diversification of the Mycorrhizal Mutualists.</title>
        <authorList>
            <consortium name="DOE Joint Genome Institute"/>
            <consortium name="Mycorrhizal Genomics Consortium"/>
            <person name="Kohler A."/>
            <person name="Kuo A."/>
            <person name="Nagy L.G."/>
            <person name="Floudas D."/>
            <person name="Copeland A."/>
            <person name="Barry K.W."/>
            <person name="Cichocki N."/>
            <person name="Veneault-Fourrey C."/>
            <person name="LaButti K."/>
            <person name="Lindquist E.A."/>
            <person name="Lipzen A."/>
            <person name="Lundell T."/>
            <person name="Morin E."/>
            <person name="Murat C."/>
            <person name="Riley R."/>
            <person name="Ohm R."/>
            <person name="Sun H."/>
            <person name="Tunlid A."/>
            <person name="Henrissat B."/>
            <person name="Grigoriev I.V."/>
            <person name="Hibbett D.S."/>
            <person name="Martin F."/>
        </authorList>
    </citation>
    <scope>NUCLEOTIDE SEQUENCE [LARGE SCALE GENOMIC DNA]</scope>
    <source>
        <strain evidence="3">441</strain>
    </source>
</reference>
<dbReference type="AlphaFoldDB" id="A0A0C9YFZ8"/>
<evidence type="ECO:0000256" key="1">
    <source>
        <dbReference type="SAM" id="MobiDB-lite"/>
    </source>
</evidence>
<dbReference type="HOGENOM" id="CLU_143656_0_0_1"/>
<dbReference type="Proteomes" id="UP000054018">
    <property type="component" value="Unassembled WGS sequence"/>
</dbReference>
<gene>
    <name evidence="2" type="ORF">PISMIDRAFT_18408</name>
</gene>